<evidence type="ECO:0008006" key="5">
    <source>
        <dbReference type="Google" id="ProtNLM"/>
    </source>
</evidence>
<dbReference type="EMBL" id="JAQQWI010000001">
    <property type="protein sequence ID" value="KAK8040439.1"/>
    <property type="molecule type" value="Genomic_DNA"/>
</dbReference>
<dbReference type="Proteomes" id="UP001396898">
    <property type="component" value="Unassembled WGS sequence"/>
</dbReference>
<feature type="transmembrane region" description="Helical" evidence="2">
    <location>
        <begin position="243"/>
        <end position="260"/>
    </location>
</feature>
<evidence type="ECO:0000256" key="2">
    <source>
        <dbReference type="SAM" id="Phobius"/>
    </source>
</evidence>
<dbReference type="InterPro" id="IPR021100">
    <property type="entry name" value="N-glycosylation_EOS1"/>
</dbReference>
<organism evidence="3 4">
    <name type="scientific">Apiospora marii</name>
    <dbReference type="NCBI Taxonomy" id="335849"/>
    <lineage>
        <taxon>Eukaryota</taxon>
        <taxon>Fungi</taxon>
        <taxon>Dikarya</taxon>
        <taxon>Ascomycota</taxon>
        <taxon>Pezizomycotina</taxon>
        <taxon>Sordariomycetes</taxon>
        <taxon>Xylariomycetidae</taxon>
        <taxon>Amphisphaeriales</taxon>
        <taxon>Apiosporaceae</taxon>
        <taxon>Apiospora</taxon>
    </lineage>
</organism>
<feature type="compositionally biased region" description="Low complexity" evidence="1">
    <location>
        <begin position="15"/>
        <end position="33"/>
    </location>
</feature>
<dbReference type="PANTHER" id="PTHR28147">
    <property type="entry name" value="N-GLYCOSYLATION PROTEIN EOS1"/>
    <property type="match status" value="1"/>
</dbReference>
<name>A0ABR1T1I2_9PEZI</name>
<keyword evidence="4" id="KW-1185">Reference proteome</keyword>
<feature type="transmembrane region" description="Helical" evidence="2">
    <location>
        <begin position="272"/>
        <end position="294"/>
    </location>
</feature>
<sequence>MATLFSRSWTSQSNGSSTGAHASSHTTTTTTTTKNHINNHRPPSSSRYEQLQQDGFAAIVRTSSHEENPNGHHLRHTPVVRAGFMQPRIAVVLDVPRVWHPFLFICRLQSIAPALWWGLRCALRFLISDFLQSRDIAQFLGLDYGSSGGGGSGILDSASDSARRQVRTEQRLRLTETALSMIWCGAGAYLAFIFTDSLMSRWLLNYTPQATIVRLFALTGIYFYVSSWTVYLLGGSDDPSMLLPAWIGIATTLTACYHVSQRKINIRKETSASISIFSIASFISMAALLIHHHVNRLEYPDVPLFGVLQKAAELGGWIVVKVLDLRDRDGL</sequence>
<feature type="transmembrane region" description="Helical" evidence="2">
    <location>
        <begin position="178"/>
        <end position="199"/>
    </location>
</feature>
<keyword evidence="2" id="KW-1133">Transmembrane helix</keyword>
<feature type="compositionally biased region" description="Polar residues" evidence="1">
    <location>
        <begin position="1"/>
        <end position="14"/>
    </location>
</feature>
<feature type="transmembrane region" description="Helical" evidence="2">
    <location>
        <begin position="211"/>
        <end position="231"/>
    </location>
</feature>
<evidence type="ECO:0000313" key="3">
    <source>
        <dbReference type="EMBL" id="KAK8040439.1"/>
    </source>
</evidence>
<protein>
    <recommendedName>
        <fullName evidence="5">N-glycosylation protein EOS1</fullName>
    </recommendedName>
</protein>
<feature type="region of interest" description="Disordered" evidence="1">
    <location>
        <begin position="1"/>
        <end position="48"/>
    </location>
</feature>
<evidence type="ECO:0000256" key="1">
    <source>
        <dbReference type="SAM" id="MobiDB-lite"/>
    </source>
</evidence>
<comment type="caution">
    <text evidence="3">The sequence shown here is derived from an EMBL/GenBank/DDBJ whole genome shotgun (WGS) entry which is preliminary data.</text>
</comment>
<proteinExistence type="predicted"/>
<evidence type="ECO:0000313" key="4">
    <source>
        <dbReference type="Proteomes" id="UP001396898"/>
    </source>
</evidence>
<dbReference type="PANTHER" id="PTHR28147:SF1">
    <property type="entry name" value="N-GLYCOSYLATION PROTEIN EOS1"/>
    <property type="match status" value="1"/>
</dbReference>
<gene>
    <name evidence="3" type="ORF">PG991_000227</name>
</gene>
<keyword evidence="2" id="KW-0472">Membrane</keyword>
<dbReference type="Pfam" id="PF12326">
    <property type="entry name" value="EOS1"/>
    <property type="match status" value="1"/>
</dbReference>
<reference evidence="3 4" key="1">
    <citation type="submission" date="2023-01" db="EMBL/GenBank/DDBJ databases">
        <title>Analysis of 21 Apiospora genomes using comparative genomics revels a genus with tremendous synthesis potential of carbohydrate active enzymes and secondary metabolites.</title>
        <authorList>
            <person name="Sorensen T."/>
        </authorList>
    </citation>
    <scope>NUCLEOTIDE SEQUENCE [LARGE SCALE GENOMIC DNA]</scope>
    <source>
        <strain evidence="3 4">CBS 20057</strain>
    </source>
</reference>
<accession>A0ABR1T1I2</accession>
<keyword evidence="2" id="KW-0812">Transmembrane</keyword>